<dbReference type="AlphaFoldDB" id="A0A383CFD9"/>
<sequence>MSKRFNSQHEIDTFLKEPRLAMLIYSGSRPAPTGVPVWFDWDGKMVRIFTSRTSPKVRQLTKNPNISVLVTNRVGEPEGW</sequence>
<dbReference type="SUPFAM" id="SSF50475">
    <property type="entry name" value="FMN-binding split barrel"/>
    <property type="match status" value="1"/>
</dbReference>
<name>A0A383CFD9_9ZZZZ</name>
<proteinExistence type="predicted"/>
<feature type="domain" description="Pyridoxamine 5'-phosphate oxidase N-terminal" evidence="1">
    <location>
        <begin position="8"/>
        <end position="72"/>
    </location>
</feature>
<dbReference type="Pfam" id="PF01243">
    <property type="entry name" value="PNPOx_N"/>
    <property type="match status" value="1"/>
</dbReference>
<feature type="non-terminal residue" evidence="2">
    <location>
        <position position="80"/>
    </location>
</feature>
<reference evidence="2" key="1">
    <citation type="submission" date="2018-05" db="EMBL/GenBank/DDBJ databases">
        <authorList>
            <person name="Lanie J.A."/>
            <person name="Ng W.-L."/>
            <person name="Kazmierczak K.M."/>
            <person name="Andrzejewski T.M."/>
            <person name="Davidsen T.M."/>
            <person name="Wayne K.J."/>
            <person name="Tettelin H."/>
            <person name="Glass J.I."/>
            <person name="Rusch D."/>
            <person name="Podicherti R."/>
            <person name="Tsui H.-C.T."/>
            <person name="Winkler M.E."/>
        </authorList>
    </citation>
    <scope>NUCLEOTIDE SEQUENCE</scope>
</reference>
<dbReference type="InterPro" id="IPR012349">
    <property type="entry name" value="Split_barrel_FMN-bd"/>
</dbReference>
<evidence type="ECO:0000259" key="1">
    <source>
        <dbReference type="Pfam" id="PF01243"/>
    </source>
</evidence>
<accession>A0A383CFD9</accession>
<dbReference type="Gene3D" id="2.30.110.10">
    <property type="entry name" value="Electron Transport, Fmn-binding Protein, Chain A"/>
    <property type="match status" value="1"/>
</dbReference>
<protein>
    <recommendedName>
        <fullName evidence="1">Pyridoxamine 5'-phosphate oxidase N-terminal domain-containing protein</fullName>
    </recommendedName>
</protein>
<gene>
    <name evidence="2" type="ORF">METZ01_LOCUS483142</name>
</gene>
<evidence type="ECO:0000313" key="2">
    <source>
        <dbReference type="EMBL" id="SVE30288.1"/>
    </source>
</evidence>
<dbReference type="EMBL" id="UINC01207964">
    <property type="protein sequence ID" value="SVE30288.1"/>
    <property type="molecule type" value="Genomic_DNA"/>
</dbReference>
<organism evidence="2">
    <name type="scientific">marine metagenome</name>
    <dbReference type="NCBI Taxonomy" id="408172"/>
    <lineage>
        <taxon>unclassified sequences</taxon>
        <taxon>metagenomes</taxon>
        <taxon>ecological metagenomes</taxon>
    </lineage>
</organism>
<dbReference type="InterPro" id="IPR011576">
    <property type="entry name" value="Pyridox_Oxase_N"/>
</dbReference>